<proteinExistence type="predicted"/>
<sequence length="586" mass="66512">MESSPVYPYQTNHVYNTTNTYCSQTYSYLFDGSTRVARQDLFGALPCVAAINMLPAKKRAGHHRSPWSDLPYDLLTTILVRLTATSPALRDRARFGGVCQTWRAAERAHPRPPMPWLVAPGHYVSLHDAAIYRVPLPEDAAAATCRGSFGDWLALVPPVSGRPFLLNAFTKDRIKLPRRTKEPMVKFVMSSAPDAKACTVAAIVEIGNSPYTRRFKIVFCHLRRGRRQGRSWEILTKAFKLQDIIFFEGKLHALDIQARLHVFEEEDLQQRPDQRWSMPSAEQRFFDVTLHLVVLHGRLHVVGRGLWTTQSTHFTNAIGVFTLVGEMAKSPAAVKDFDGHAFFVGDACCDAFAVEAAASGRRIRENQICFVDDEKNVALLTARGRRPFRMLQSYDVRNSCLRAYVPSTAVVGTWRCVTAQRFPHSSTIGPPLREPLSEAELLLWDVANCLGAWGQPSYTTREQEDGARVAVTVRIWVPKTSKISVEEEHYWRFTKYRKSAKKAKQAAAHEAVTFMRSRFRSILDDSPWSSVPHYHSHVDEEEESPEEDSDDHDGTTVCLGINIGRETCTNNYSLYKKRFYIMRLRE</sequence>
<dbReference type="SUPFAM" id="SSF81383">
    <property type="entry name" value="F-box domain"/>
    <property type="match status" value="1"/>
</dbReference>
<evidence type="ECO:0000259" key="2">
    <source>
        <dbReference type="Pfam" id="PF03478"/>
    </source>
</evidence>
<keyword evidence="4" id="KW-1185">Reference proteome</keyword>
<dbReference type="Gramene" id="TraesCS6D02G333400.1">
    <property type="protein sequence ID" value="TraesCS6D02G333400.1.cds1"/>
    <property type="gene ID" value="TraesCS6D02G333400"/>
</dbReference>
<dbReference type="InterPro" id="IPR005174">
    <property type="entry name" value="KIB1-4_b-propeller"/>
</dbReference>
<dbReference type="OrthoDB" id="685987at2759"/>
<dbReference type="EnsemblPlants" id="TraesCS6D02G333400.1">
    <property type="protein sequence ID" value="TraesCS6D02G333400.1.cds1"/>
    <property type="gene ID" value="TraesCS6D02G333400"/>
</dbReference>
<feature type="compositionally biased region" description="Acidic residues" evidence="1">
    <location>
        <begin position="539"/>
        <end position="551"/>
    </location>
</feature>
<reference evidence="3" key="2">
    <citation type="submission" date="2018-10" db="UniProtKB">
        <authorList>
            <consortium name="EnsemblPlants"/>
        </authorList>
    </citation>
    <scope>IDENTIFICATION</scope>
</reference>
<dbReference type="AlphaFoldDB" id="A0A3B6QMQ3"/>
<organism evidence="3">
    <name type="scientific">Triticum aestivum</name>
    <name type="common">Wheat</name>
    <dbReference type="NCBI Taxonomy" id="4565"/>
    <lineage>
        <taxon>Eukaryota</taxon>
        <taxon>Viridiplantae</taxon>
        <taxon>Streptophyta</taxon>
        <taxon>Embryophyta</taxon>
        <taxon>Tracheophyta</taxon>
        <taxon>Spermatophyta</taxon>
        <taxon>Magnoliopsida</taxon>
        <taxon>Liliopsida</taxon>
        <taxon>Poales</taxon>
        <taxon>Poaceae</taxon>
        <taxon>BOP clade</taxon>
        <taxon>Pooideae</taxon>
        <taxon>Triticodae</taxon>
        <taxon>Triticeae</taxon>
        <taxon>Triticinae</taxon>
        <taxon>Triticum</taxon>
    </lineage>
</organism>
<dbReference type="InterPro" id="IPR036047">
    <property type="entry name" value="F-box-like_dom_sf"/>
</dbReference>
<protein>
    <recommendedName>
        <fullName evidence="2">KIB1-4 beta-propeller domain-containing protein</fullName>
    </recommendedName>
</protein>
<accession>A0A3B6QMQ3</accession>
<reference evidence="3" key="1">
    <citation type="submission" date="2018-08" db="EMBL/GenBank/DDBJ databases">
        <authorList>
            <person name="Rossello M."/>
        </authorList>
    </citation>
    <scope>NUCLEOTIDE SEQUENCE [LARGE SCALE GENOMIC DNA]</scope>
    <source>
        <strain evidence="3">cv. Chinese Spring</strain>
    </source>
</reference>
<dbReference type="Gene3D" id="1.20.1280.50">
    <property type="match status" value="1"/>
</dbReference>
<feature type="region of interest" description="Disordered" evidence="1">
    <location>
        <begin position="533"/>
        <end position="555"/>
    </location>
</feature>
<evidence type="ECO:0000313" key="4">
    <source>
        <dbReference type="Proteomes" id="UP000019116"/>
    </source>
</evidence>
<dbReference type="PANTHER" id="PTHR33110">
    <property type="entry name" value="F-BOX/KELCH-REPEAT PROTEIN-RELATED"/>
    <property type="match status" value="1"/>
</dbReference>
<evidence type="ECO:0000256" key="1">
    <source>
        <dbReference type="SAM" id="MobiDB-lite"/>
    </source>
</evidence>
<feature type="domain" description="KIB1-4 beta-propeller" evidence="2">
    <location>
        <begin position="124"/>
        <end position="377"/>
    </location>
</feature>
<dbReference type="PANTHER" id="PTHR33110:SF39">
    <property type="entry name" value="OS04G0514700 PROTEIN"/>
    <property type="match status" value="1"/>
</dbReference>
<dbReference type="Gramene" id="TraesCS6D03G0773500.1">
    <property type="protein sequence ID" value="TraesCS6D03G0773500.1.CDS1"/>
    <property type="gene ID" value="TraesCS6D03G0773500"/>
</dbReference>
<dbReference type="Proteomes" id="UP000019116">
    <property type="component" value="Chromosome 6D"/>
</dbReference>
<dbReference type="OMA" id="EEMRKWP"/>
<name>A0A3B6QMQ3_WHEAT</name>
<dbReference type="Pfam" id="PF03478">
    <property type="entry name" value="Beta-prop_KIB1-4"/>
    <property type="match status" value="1"/>
</dbReference>
<evidence type="ECO:0000313" key="3">
    <source>
        <dbReference type="EnsemblPlants" id="TraesCS6D02G333400.1.cds1"/>
    </source>
</evidence>